<dbReference type="KEGG" id="bgok:Pr1d_11640"/>
<dbReference type="EMBL" id="CP042913">
    <property type="protein sequence ID" value="QEG33894.1"/>
    <property type="molecule type" value="Genomic_DNA"/>
</dbReference>
<gene>
    <name evidence="1" type="ORF">Pr1d_11640</name>
</gene>
<sequence>MTDPEVASSEWTDMAPYLSDCLQSDFQDDRESKFDNLPGILLRAKLTPLDSQNRPMAPITVVVTAIDEHTLVFNHFVPLPARLAIVTFEKQGMSTYSVELELTWCRFDQRQRYTSGGRFVMPLGRTA</sequence>
<reference evidence="1 2" key="1">
    <citation type="submission" date="2019-08" db="EMBL/GenBank/DDBJ databases">
        <title>Deep-cultivation of Planctomycetes and their phenomic and genomic characterization uncovers novel biology.</title>
        <authorList>
            <person name="Wiegand S."/>
            <person name="Jogler M."/>
            <person name="Boedeker C."/>
            <person name="Pinto D."/>
            <person name="Vollmers J."/>
            <person name="Rivas-Marin E."/>
            <person name="Kohn T."/>
            <person name="Peeters S.H."/>
            <person name="Heuer A."/>
            <person name="Rast P."/>
            <person name="Oberbeckmann S."/>
            <person name="Bunk B."/>
            <person name="Jeske O."/>
            <person name="Meyerdierks A."/>
            <person name="Storesund J.E."/>
            <person name="Kallscheuer N."/>
            <person name="Luecker S."/>
            <person name="Lage O.M."/>
            <person name="Pohl T."/>
            <person name="Merkel B.J."/>
            <person name="Hornburger P."/>
            <person name="Mueller R.-W."/>
            <person name="Bruemmer F."/>
            <person name="Labrenz M."/>
            <person name="Spormann A.M."/>
            <person name="Op den Camp H."/>
            <person name="Overmann J."/>
            <person name="Amann R."/>
            <person name="Jetten M.S.M."/>
            <person name="Mascher T."/>
            <person name="Medema M.H."/>
            <person name="Devos D.P."/>
            <person name="Kaster A.-K."/>
            <person name="Ovreas L."/>
            <person name="Rohde M."/>
            <person name="Galperin M.Y."/>
            <person name="Jogler C."/>
        </authorList>
    </citation>
    <scope>NUCLEOTIDE SEQUENCE [LARGE SCALE GENOMIC DNA]</scope>
    <source>
        <strain evidence="1 2">Pr1d</strain>
    </source>
</reference>
<keyword evidence="2" id="KW-1185">Reference proteome</keyword>
<proteinExistence type="predicted"/>
<evidence type="ECO:0000313" key="2">
    <source>
        <dbReference type="Proteomes" id="UP000323917"/>
    </source>
</evidence>
<dbReference type="Proteomes" id="UP000323917">
    <property type="component" value="Chromosome"/>
</dbReference>
<organism evidence="1 2">
    <name type="scientific">Bythopirellula goksoeyrii</name>
    <dbReference type="NCBI Taxonomy" id="1400387"/>
    <lineage>
        <taxon>Bacteria</taxon>
        <taxon>Pseudomonadati</taxon>
        <taxon>Planctomycetota</taxon>
        <taxon>Planctomycetia</taxon>
        <taxon>Pirellulales</taxon>
        <taxon>Lacipirellulaceae</taxon>
        <taxon>Bythopirellula</taxon>
    </lineage>
</organism>
<evidence type="ECO:0008006" key="3">
    <source>
        <dbReference type="Google" id="ProtNLM"/>
    </source>
</evidence>
<name>A0A5B9Q4E9_9BACT</name>
<dbReference type="OrthoDB" id="270068at2"/>
<dbReference type="RefSeq" id="WP_148072607.1">
    <property type="nucleotide sequence ID" value="NZ_CP042913.1"/>
</dbReference>
<dbReference type="AlphaFoldDB" id="A0A5B9Q4E9"/>
<evidence type="ECO:0000313" key="1">
    <source>
        <dbReference type="EMBL" id="QEG33894.1"/>
    </source>
</evidence>
<protein>
    <recommendedName>
        <fullName evidence="3">PilZ domain-containing protein</fullName>
    </recommendedName>
</protein>
<accession>A0A5B9Q4E9</accession>